<feature type="compositionally biased region" description="Polar residues" evidence="1">
    <location>
        <begin position="131"/>
        <end position="143"/>
    </location>
</feature>
<protein>
    <submittedName>
        <fullName evidence="3">Uncharacterized protein</fullName>
    </submittedName>
</protein>
<feature type="compositionally biased region" description="Basic residues" evidence="1">
    <location>
        <begin position="1119"/>
        <end position="1128"/>
    </location>
</feature>
<keyword evidence="4" id="KW-1185">Reference proteome</keyword>
<dbReference type="Proteomes" id="UP000095300">
    <property type="component" value="Unassembled WGS sequence"/>
</dbReference>
<feature type="region of interest" description="Disordered" evidence="1">
    <location>
        <begin position="418"/>
        <end position="518"/>
    </location>
</feature>
<keyword evidence="2" id="KW-0732">Signal</keyword>
<feature type="region of interest" description="Disordered" evidence="1">
    <location>
        <begin position="314"/>
        <end position="398"/>
    </location>
</feature>
<feature type="compositionally biased region" description="Low complexity" evidence="1">
    <location>
        <begin position="272"/>
        <end position="287"/>
    </location>
</feature>
<feature type="chain" id="PRO_5009325998" evidence="2">
    <location>
        <begin position="24"/>
        <end position="1128"/>
    </location>
</feature>
<organism evidence="3 4">
    <name type="scientific">Stomoxys calcitrans</name>
    <name type="common">Stable fly</name>
    <name type="synonym">Conops calcitrans</name>
    <dbReference type="NCBI Taxonomy" id="35570"/>
    <lineage>
        <taxon>Eukaryota</taxon>
        <taxon>Metazoa</taxon>
        <taxon>Ecdysozoa</taxon>
        <taxon>Arthropoda</taxon>
        <taxon>Hexapoda</taxon>
        <taxon>Insecta</taxon>
        <taxon>Pterygota</taxon>
        <taxon>Neoptera</taxon>
        <taxon>Endopterygota</taxon>
        <taxon>Diptera</taxon>
        <taxon>Brachycera</taxon>
        <taxon>Muscomorpha</taxon>
        <taxon>Muscoidea</taxon>
        <taxon>Muscidae</taxon>
        <taxon>Stomoxys</taxon>
    </lineage>
</organism>
<name>A0A1I8P4D9_STOCA</name>
<feature type="compositionally biased region" description="Polar residues" evidence="1">
    <location>
        <begin position="451"/>
        <end position="468"/>
    </location>
</feature>
<sequence length="1128" mass="120140">MKLLGHFVGLLIVEFLVVPATEADISLKLRQQKQQYLPPDDTSQNEEQKFEESRYGNSKYQVFEVHNHFEIPSGDPNGVSSVTSHTEEIHIEHINPPPGFPLDDPNLDATLLKVATEDNEIDQPRATIVNEVSQSSTQNSQENIPIPFPSNYRHDFPKKATPRPTEFVEIQDNYEQDASSSSQIVDSSGDYDAPLALPLVSGNTFKGPDYLPPASGEGRSVEPPPFRGPGYLPPQQASGPQSKPFKGNPYLPPVGSTNVENNSDGGPEYSASQEGVNGQQQSSGQSGTHNVFKGPDYLPPQKIVGSAQLPQTIANSNSIRPFKGPDYLPPQKSEDSAQLSQTITNSNSNQPFKGPDYLPPQKSVGSAQLSQTIANSKSNQPFKGPDYLPPQQDSFKQSGLLGNQRSSVLSGSIYSGSSVHSGLTAHSASSGHQGSSGSAGSIFQGPGYLPPQSQVAQQQNSPIASNTPFKGPDYLPPQANPSQQHHNHQSQTSQQQQAQQLQQQHDQQAQHQLHQQQDVQIQVNDAGFKAPGYLPPGYDFQKPYNADEAIAELHTLPEQEVTVNSQIQVGGVQKLSNIVYGTHKQESGPQGSSTSSYQAPGYLPPSGASGRTVHNQDLSQSIQSQQNGGGSSSAYQAPGYLPPGNGGSSGQSNQQQRTVGTGKSYSAPGYLPPRYDQQKSPEQAQGHSYQTGSHKTSGHSVLSNTQHSTGQSVFSSIHQQTSGQGVHSNIQQFSGQSALSNIQQTVGQSVQQTSDKQTTLNFHGQGQQNAVAQPFKGPGYLPPSGSSLSNSPDFHITSHQSSGGSLGSVATGHQTFQAPGYLPPSSGSALFNIAPTTAGISTFGQSNSYQAPGYLPPVGAPVSGALITHMHPLSSYMTSVQPFDRYGSARKPFPVYGPPPTPHIPAIAPMYKEPASRPQHYAPAMSYAQNAIGAQAFHTYSQQSFTASTLNQQARQALRTFMPKDIRQSLTTVPRVNSGIATTSSSGFSSSSATSSSTAIGTKVQTSAPASAKIRTVQIVNPTAVKTLKVLESLDHTGVKTIKILGTSNEEPKGDHRIVKVVSGHEQNVQTVKIFNDQQDVTTTEVAAAIAGIGGGAQATNGYLPPRRKRNPKHVSSGKGRKARTAGN</sequence>
<evidence type="ECO:0000256" key="2">
    <source>
        <dbReference type="SAM" id="SignalP"/>
    </source>
</evidence>
<reference evidence="3" key="1">
    <citation type="submission" date="2020-05" db="UniProtKB">
        <authorList>
            <consortium name="EnsemblMetazoa"/>
        </authorList>
    </citation>
    <scope>IDENTIFICATION</scope>
    <source>
        <strain evidence="3">USDA</strain>
    </source>
</reference>
<feature type="compositionally biased region" description="Low complexity" evidence="1">
    <location>
        <begin position="489"/>
        <end position="518"/>
    </location>
</feature>
<accession>A0A1I8P4D9</accession>
<dbReference type="EnsemblMetazoa" id="SCAU004722-RA">
    <property type="protein sequence ID" value="SCAU004722-PA"/>
    <property type="gene ID" value="SCAU004722"/>
</dbReference>
<feature type="region of interest" description="Disordered" evidence="1">
    <location>
        <begin position="207"/>
        <end position="302"/>
    </location>
</feature>
<dbReference type="VEuPathDB" id="VectorBase:SCAU004722"/>
<feature type="signal peptide" evidence="2">
    <location>
        <begin position="1"/>
        <end position="23"/>
    </location>
</feature>
<feature type="compositionally biased region" description="Polar residues" evidence="1">
    <location>
        <begin position="336"/>
        <end position="351"/>
    </location>
</feature>
<feature type="region of interest" description="Disordered" evidence="1">
    <location>
        <begin position="583"/>
        <end position="727"/>
    </location>
</feature>
<evidence type="ECO:0000313" key="4">
    <source>
        <dbReference type="Proteomes" id="UP000095300"/>
    </source>
</evidence>
<feature type="compositionally biased region" description="Low complexity" evidence="1">
    <location>
        <begin position="418"/>
        <end position="441"/>
    </location>
</feature>
<gene>
    <name evidence="3" type="primary">106089984</name>
</gene>
<dbReference type="STRING" id="35570.A0A1I8P4D9"/>
<proteinExistence type="predicted"/>
<feature type="compositionally biased region" description="Low complexity" evidence="1">
    <location>
        <begin position="780"/>
        <end position="792"/>
    </location>
</feature>
<feature type="compositionally biased region" description="Polar residues" evidence="1">
    <location>
        <begin position="255"/>
        <end position="264"/>
    </location>
</feature>
<evidence type="ECO:0000256" key="1">
    <source>
        <dbReference type="SAM" id="MobiDB-lite"/>
    </source>
</evidence>
<feature type="compositionally biased region" description="Polar residues" evidence="1">
    <location>
        <begin position="587"/>
        <end position="598"/>
    </location>
</feature>
<feature type="region of interest" description="Disordered" evidence="1">
    <location>
        <begin position="131"/>
        <end position="163"/>
    </location>
</feature>
<feature type="region of interest" description="Disordered" evidence="1">
    <location>
        <begin position="1096"/>
        <end position="1128"/>
    </location>
</feature>
<feature type="compositionally biased region" description="Polar residues" evidence="1">
    <location>
        <begin position="363"/>
        <end position="381"/>
    </location>
</feature>
<evidence type="ECO:0000313" key="3">
    <source>
        <dbReference type="EnsemblMetazoa" id="SCAU004722-PA"/>
    </source>
</evidence>
<feature type="region of interest" description="Disordered" evidence="1">
    <location>
        <begin position="780"/>
        <end position="807"/>
    </location>
</feature>
<dbReference type="AlphaFoldDB" id="A0A1I8P4D9"/>
<feature type="compositionally biased region" description="Polar residues" evidence="1">
    <location>
        <begin position="678"/>
        <end position="727"/>
    </location>
</feature>